<dbReference type="InterPro" id="IPR000835">
    <property type="entry name" value="HTH_MarR-typ"/>
</dbReference>
<protein>
    <submittedName>
        <fullName evidence="2">DNA-binding MarR family transcriptional regulator</fullName>
    </submittedName>
</protein>
<dbReference type="InterPro" id="IPR036390">
    <property type="entry name" value="WH_DNA-bd_sf"/>
</dbReference>
<feature type="domain" description="HTH marR-type" evidence="1">
    <location>
        <begin position="34"/>
        <end position="167"/>
    </location>
</feature>
<reference evidence="2 3" key="1">
    <citation type="submission" date="2019-03" db="EMBL/GenBank/DDBJ databases">
        <title>Genomic Encyclopedia of Type Strains, Phase III (KMG-III): the genomes of soil and plant-associated and newly described type strains.</title>
        <authorList>
            <person name="Whitman W."/>
        </authorList>
    </citation>
    <scope>NUCLEOTIDE SEQUENCE [LARGE SCALE GENOMIC DNA]</scope>
    <source>
        <strain evidence="2 3">VKM Ac-2570</strain>
    </source>
</reference>
<dbReference type="Proteomes" id="UP000295447">
    <property type="component" value="Unassembled WGS sequence"/>
</dbReference>
<keyword evidence="3" id="KW-1185">Reference proteome</keyword>
<dbReference type="SMART" id="SM00347">
    <property type="entry name" value="HTH_MARR"/>
    <property type="match status" value="1"/>
</dbReference>
<dbReference type="PRINTS" id="PR00598">
    <property type="entry name" value="HTHMARR"/>
</dbReference>
<sequence length="180" mass="19617">MSRSSLVEIIDFKVDDLNSQHDHRSSTLWSMPIDDGLLLSEGLIALGLAVERLRASVCRELDLTPQQVQLVCALDHGQRTSGGLARLLACDKTNITGLVDRLGSKGLVHRVRDEADRRIVHIALTDEGRQVVNEFRRLAGAQFAAAVASWPHSEQQQLARAARKAVQAFGPDLLPPAVSG</sequence>
<dbReference type="PANTHER" id="PTHR33164">
    <property type="entry name" value="TRANSCRIPTIONAL REGULATOR, MARR FAMILY"/>
    <property type="match status" value="1"/>
</dbReference>
<accession>A0A4R8A228</accession>
<dbReference type="Pfam" id="PF01047">
    <property type="entry name" value="MarR"/>
    <property type="match status" value="1"/>
</dbReference>
<evidence type="ECO:0000313" key="2">
    <source>
        <dbReference type="EMBL" id="TDW24266.1"/>
    </source>
</evidence>
<dbReference type="InterPro" id="IPR039422">
    <property type="entry name" value="MarR/SlyA-like"/>
</dbReference>
<keyword evidence="2" id="KW-0238">DNA-binding</keyword>
<dbReference type="InterPro" id="IPR036388">
    <property type="entry name" value="WH-like_DNA-bd_sf"/>
</dbReference>
<dbReference type="PROSITE" id="PS50995">
    <property type="entry name" value="HTH_MARR_2"/>
    <property type="match status" value="1"/>
</dbReference>
<dbReference type="AlphaFoldDB" id="A0A4R8A228"/>
<organism evidence="2 3">
    <name type="scientific">Kribbella kalugense</name>
    <dbReference type="NCBI Taxonomy" id="2512221"/>
    <lineage>
        <taxon>Bacteria</taxon>
        <taxon>Bacillati</taxon>
        <taxon>Actinomycetota</taxon>
        <taxon>Actinomycetes</taxon>
        <taxon>Propionibacteriales</taxon>
        <taxon>Kribbellaceae</taxon>
        <taxon>Kribbella</taxon>
    </lineage>
</organism>
<proteinExistence type="predicted"/>
<dbReference type="EMBL" id="SODF01000001">
    <property type="protein sequence ID" value="TDW24266.1"/>
    <property type="molecule type" value="Genomic_DNA"/>
</dbReference>
<evidence type="ECO:0000313" key="3">
    <source>
        <dbReference type="Proteomes" id="UP000295447"/>
    </source>
</evidence>
<dbReference type="SUPFAM" id="SSF46785">
    <property type="entry name" value="Winged helix' DNA-binding domain"/>
    <property type="match status" value="1"/>
</dbReference>
<dbReference type="GO" id="GO:0003677">
    <property type="term" value="F:DNA binding"/>
    <property type="evidence" value="ECO:0007669"/>
    <property type="project" value="UniProtKB-KW"/>
</dbReference>
<dbReference type="GO" id="GO:0006950">
    <property type="term" value="P:response to stress"/>
    <property type="evidence" value="ECO:0007669"/>
    <property type="project" value="TreeGrafter"/>
</dbReference>
<comment type="caution">
    <text evidence="2">The sequence shown here is derived from an EMBL/GenBank/DDBJ whole genome shotgun (WGS) entry which is preliminary data.</text>
</comment>
<dbReference type="GO" id="GO:0003700">
    <property type="term" value="F:DNA-binding transcription factor activity"/>
    <property type="evidence" value="ECO:0007669"/>
    <property type="project" value="InterPro"/>
</dbReference>
<evidence type="ECO:0000259" key="1">
    <source>
        <dbReference type="PROSITE" id="PS50995"/>
    </source>
</evidence>
<dbReference type="Gene3D" id="1.10.10.10">
    <property type="entry name" value="Winged helix-like DNA-binding domain superfamily/Winged helix DNA-binding domain"/>
    <property type="match status" value="1"/>
</dbReference>
<gene>
    <name evidence="2" type="ORF">EV650_3139</name>
</gene>
<dbReference type="PANTHER" id="PTHR33164:SF43">
    <property type="entry name" value="HTH-TYPE TRANSCRIPTIONAL REPRESSOR YETL"/>
    <property type="match status" value="1"/>
</dbReference>
<name>A0A4R8A228_9ACTN</name>